<evidence type="ECO:0000256" key="1">
    <source>
        <dbReference type="SAM" id="MobiDB-lite"/>
    </source>
</evidence>
<dbReference type="AlphaFoldDB" id="A0A2G5VIJ6"/>
<evidence type="ECO:0000313" key="3">
    <source>
        <dbReference type="Proteomes" id="UP000230233"/>
    </source>
</evidence>
<keyword evidence="3" id="KW-1185">Reference proteome</keyword>
<proteinExistence type="predicted"/>
<dbReference type="Proteomes" id="UP000230233">
    <property type="component" value="Chromosome I"/>
</dbReference>
<accession>A0A2G5VIJ6</accession>
<dbReference type="EMBL" id="PDUG01000001">
    <property type="protein sequence ID" value="PIC51416.1"/>
    <property type="molecule type" value="Genomic_DNA"/>
</dbReference>
<organism evidence="2 3">
    <name type="scientific">Caenorhabditis nigoni</name>
    <dbReference type="NCBI Taxonomy" id="1611254"/>
    <lineage>
        <taxon>Eukaryota</taxon>
        <taxon>Metazoa</taxon>
        <taxon>Ecdysozoa</taxon>
        <taxon>Nematoda</taxon>
        <taxon>Chromadorea</taxon>
        <taxon>Rhabditida</taxon>
        <taxon>Rhabditina</taxon>
        <taxon>Rhabditomorpha</taxon>
        <taxon>Rhabditoidea</taxon>
        <taxon>Rhabditidae</taxon>
        <taxon>Peloderinae</taxon>
        <taxon>Caenorhabditis</taxon>
    </lineage>
</organism>
<evidence type="ECO:0000313" key="2">
    <source>
        <dbReference type="EMBL" id="PIC51416.1"/>
    </source>
</evidence>
<gene>
    <name evidence="2" type="primary">Cnig_chr_I.g1939</name>
    <name evidence="2" type="ORF">B9Z55_001939</name>
</gene>
<sequence>MVHRPDVEELASRIRIRTTAGAAQMMQQQRLVSGQRFEVQRSPRNSRKWTHGNHTSTVFTSVEGMCPAASRSRRRQRTATSLRRTPPPSIIERCRRAHKEGAKPFRDVFSNENSTIPEIWDVEMMEFKSIKQVSSSEHIDSLTHSLLPSPCLPKPSDSNRSHHAGIAMKGCDSQADESNFDGELTNFPPFMPNFFST</sequence>
<protein>
    <submittedName>
        <fullName evidence="2">Uncharacterized protein</fullName>
    </submittedName>
</protein>
<reference evidence="3" key="1">
    <citation type="submission" date="2017-10" db="EMBL/GenBank/DDBJ databases">
        <title>Rapid genome shrinkage in a self-fertile nematode reveals novel sperm competition proteins.</title>
        <authorList>
            <person name="Yin D."/>
            <person name="Schwarz E.M."/>
            <person name="Thomas C.G."/>
            <person name="Felde R.L."/>
            <person name="Korf I.F."/>
            <person name="Cutter A.D."/>
            <person name="Schartner C.M."/>
            <person name="Ralston E.J."/>
            <person name="Meyer B.J."/>
            <person name="Haag E.S."/>
        </authorList>
    </citation>
    <scope>NUCLEOTIDE SEQUENCE [LARGE SCALE GENOMIC DNA]</scope>
    <source>
        <strain evidence="3">JU1422</strain>
    </source>
</reference>
<comment type="caution">
    <text evidence="2">The sequence shown here is derived from an EMBL/GenBank/DDBJ whole genome shotgun (WGS) entry which is preliminary data.</text>
</comment>
<feature type="region of interest" description="Disordered" evidence="1">
    <location>
        <begin position="66"/>
        <end position="86"/>
    </location>
</feature>
<name>A0A2G5VIJ6_9PELO</name>